<evidence type="ECO:0000256" key="4">
    <source>
        <dbReference type="ARBA" id="ARBA00022989"/>
    </source>
</evidence>
<dbReference type="PANTHER" id="PTHR39087">
    <property type="entry name" value="UPF0104 MEMBRANE PROTEIN MJ1595"/>
    <property type="match status" value="1"/>
</dbReference>
<dbReference type="Pfam" id="PF03706">
    <property type="entry name" value="LPG_synthase_TM"/>
    <property type="match status" value="1"/>
</dbReference>
<proteinExistence type="predicted"/>
<feature type="transmembrane region" description="Helical" evidence="6">
    <location>
        <begin position="6"/>
        <end position="23"/>
    </location>
</feature>
<evidence type="ECO:0000256" key="1">
    <source>
        <dbReference type="ARBA" id="ARBA00004651"/>
    </source>
</evidence>
<keyword evidence="2" id="KW-1003">Cell membrane</keyword>
<protein>
    <submittedName>
        <fullName evidence="7">Uncharacterized protein</fullName>
    </submittedName>
</protein>
<dbReference type="PANTHER" id="PTHR39087:SF2">
    <property type="entry name" value="UPF0104 MEMBRANE PROTEIN MJ1595"/>
    <property type="match status" value="1"/>
</dbReference>
<comment type="caution">
    <text evidence="7">The sequence shown here is derived from an EMBL/GenBank/DDBJ whole genome shotgun (WGS) entry which is preliminary data.</text>
</comment>
<feature type="transmembrane region" description="Helical" evidence="6">
    <location>
        <begin position="35"/>
        <end position="54"/>
    </location>
</feature>
<dbReference type="GO" id="GO:0005886">
    <property type="term" value="C:plasma membrane"/>
    <property type="evidence" value="ECO:0007669"/>
    <property type="project" value="UniProtKB-SubCell"/>
</dbReference>
<feature type="transmembrane region" description="Helical" evidence="6">
    <location>
        <begin position="114"/>
        <end position="140"/>
    </location>
</feature>
<feature type="transmembrane region" description="Helical" evidence="6">
    <location>
        <begin position="256"/>
        <end position="274"/>
    </location>
</feature>
<comment type="subcellular location">
    <subcellularLocation>
        <location evidence="1">Cell membrane</location>
        <topology evidence="1">Multi-pass membrane protein</topology>
    </subcellularLocation>
</comment>
<organism evidence="7">
    <name type="scientific">marine sediment metagenome</name>
    <dbReference type="NCBI Taxonomy" id="412755"/>
    <lineage>
        <taxon>unclassified sequences</taxon>
        <taxon>metagenomes</taxon>
        <taxon>ecological metagenomes</taxon>
    </lineage>
</organism>
<feature type="transmembrane region" description="Helical" evidence="6">
    <location>
        <begin position="226"/>
        <end position="250"/>
    </location>
</feature>
<evidence type="ECO:0000256" key="2">
    <source>
        <dbReference type="ARBA" id="ARBA00022475"/>
    </source>
</evidence>
<keyword evidence="3 6" id="KW-0812">Transmembrane</keyword>
<evidence type="ECO:0000256" key="5">
    <source>
        <dbReference type="ARBA" id="ARBA00023136"/>
    </source>
</evidence>
<evidence type="ECO:0000313" key="7">
    <source>
        <dbReference type="EMBL" id="KKN07061.1"/>
    </source>
</evidence>
<keyword evidence="4 6" id="KW-1133">Transmembrane helix</keyword>
<name>A0A0F9Q1B4_9ZZZZ</name>
<feature type="transmembrane region" description="Helical" evidence="6">
    <location>
        <begin position="305"/>
        <end position="324"/>
    </location>
</feature>
<gene>
    <name evidence="7" type="ORF">LCGC14_1070970</name>
</gene>
<reference evidence="7" key="1">
    <citation type="journal article" date="2015" name="Nature">
        <title>Complex archaea that bridge the gap between prokaryotes and eukaryotes.</title>
        <authorList>
            <person name="Spang A."/>
            <person name="Saw J.H."/>
            <person name="Jorgensen S.L."/>
            <person name="Zaremba-Niedzwiedzka K."/>
            <person name="Martijn J."/>
            <person name="Lind A.E."/>
            <person name="van Eijk R."/>
            <person name="Schleper C."/>
            <person name="Guy L."/>
            <person name="Ettema T.J."/>
        </authorList>
    </citation>
    <scope>NUCLEOTIDE SEQUENCE</scope>
</reference>
<accession>A0A0F9Q1B4</accession>
<feature type="transmembrane region" description="Helical" evidence="6">
    <location>
        <begin position="160"/>
        <end position="182"/>
    </location>
</feature>
<dbReference type="NCBIfam" id="TIGR00374">
    <property type="entry name" value="flippase-like domain"/>
    <property type="match status" value="1"/>
</dbReference>
<dbReference type="AlphaFoldDB" id="A0A0F9Q1B4"/>
<keyword evidence="5 6" id="KW-0472">Membrane</keyword>
<evidence type="ECO:0000256" key="6">
    <source>
        <dbReference type="SAM" id="Phobius"/>
    </source>
</evidence>
<sequence>MRKNVIRFSSLFLLSFVLLYFFFRKVEWNEVLGSLTTVDLKVFIILILITPIHFVTRAIRWNYLLKHEKKNVKFSNRLSSYAVGFTVSFIFPGRLGELVRPLYLAKKEKMRKGYVMGTIVVERTFDIIVMCFLLGIFILSKSLYPSYFRASEEAYSNLQLWGIIGVVVALFALVVVLFLYFFREKALSIITFFLKPFPHKISHKVLEVFEEFTQGLKFFHSIGNSLVYILLSFVVWLGIIFYYWIFFFAYGVSVPYFFIIPYVFLTMVGASIPTPGMAGGFHYFSMVGMTSFLAIAKSQAVGMTIVIHAIQLVVTCLIGYAILWKEGISLFQIKKMGEDAE</sequence>
<dbReference type="EMBL" id="LAZR01004611">
    <property type="protein sequence ID" value="KKN07061.1"/>
    <property type="molecule type" value="Genomic_DNA"/>
</dbReference>
<evidence type="ECO:0000256" key="3">
    <source>
        <dbReference type="ARBA" id="ARBA00022692"/>
    </source>
</evidence>
<dbReference type="InterPro" id="IPR022791">
    <property type="entry name" value="L-PG_synthase/AglD"/>
</dbReference>